<organism evidence="14 15">
    <name type="scientific">Ligilactobacillus agilis</name>
    <dbReference type="NCBI Taxonomy" id="1601"/>
    <lineage>
        <taxon>Bacteria</taxon>
        <taxon>Bacillati</taxon>
        <taxon>Bacillota</taxon>
        <taxon>Bacilli</taxon>
        <taxon>Lactobacillales</taxon>
        <taxon>Lactobacillaceae</taxon>
        <taxon>Ligilactobacillus</taxon>
    </lineage>
</organism>
<dbReference type="EMBL" id="PKGI01000041">
    <property type="protein sequence ID" value="PLA76025.1"/>
    <property type="molecule type" value="Genomic_DNA"/>
</dbReference>
<dbReference type="NCBIfam" id="NF008968">
    <property type="entry name" value="PRK12315.1"/>
    <property type="match status" value="1"/>
</dbReference>
<comment type="cofactor">
    <cofactor evidence="2">
        <name>thiamine diphosphate</name>
        <dbReference type="ChEBI" id="CHEBI:58937"/>
    </cofactor>
</comment>
<dbReference type="GO" id="GO:0046872">
    <property type="term" value="F:metal ion binding"/>
    <property type="evidence" value="ECO:0007669"/>
    <property type="project" value="UniProtKB-KW"/>
</dbReference>
<evidence type="ECO:0000259" key="13">
    <source>
        <dbReference type="SMART" id="SM00861"/>
    </source>
</evidence>
<dbReference type="SMART" id="SM00861">
    <property type="entry name" value="Transket_pyr"/>
    <property type="match status" value="1"/>
</dbReference>
<evidence type="ECO:0000256" key="6">
    <source>
        <dbReference type="ARBA" id="ARBA00013150"/>
    </source>
</evidence>
<dbReference type="Proteomes" id="UP000234579">
    <property type="component" value="Unassembled WGS sequence"/>
</dbReference>
<dbReference type="GO" id="GO:0005829">
    <property type="term" value="C:cytosol"/>
    <property type="evidence" value="ECO:0007669"/>
    <property type="project" value="TreeGrafter"/>
</dbReference>
<protein>
    <recommendedName>
        <fullName evidence="6">1-deoxy-D-xylulose-5-phosphate synthase</fullName>
        <ecNumber evidence="6">2.2.1.7</ecNumber>
    </recommendedName>
</protein>
<comment type="subunit">
    <text evidence="5">Homodimer.</text>
</comment>
<dbReference type="Gene3D" id="3.40.50.970">
    <property type="match status" value="2"/>
</dbReference>
<evidence type="ECO:0000313" key="15">
    <source>
        <dbReference type="Proteomes" id="UP000234579"/>
    </source>
</evidence>
<dbReference type="Gene3D" id="3.40.50.920">
    <property type="match status" value="1"/>
</dbReference>
<name>A0A2I2A9G4_9LACO</name>
<dbReference type="InterPro" id="IPR049557">
    <property type="entry name" value="Transketolase_CS"/>
</dbReference>
<keyword evidence="10" id="KW-0784">Thiamine biosynthesis</keyword>
<dbReference type="GO" id="GO:0019288">
    <property type="term" value="P:isopentenyl diphosphate biosynthetic process, methylerythritol 4-phosphate pathway"/>
    <property type="evidence" value="ECO:0007669"/>
    <property type="project" value="TreeGrafter"/>
</dbReference>
<evidence type="ECO:0000256" key="3">
    <source>
        <dbReference type="ARBA" id="ARBA00004980"/>
    </source>
</evidence>
<dbReference type="GO" id="GO:0016114">
    <property type="term" value="P:terpenoid biosynthetic process"/>
    <property type="evidence" value="ECO:0007669"/>
    <property type="project" value="InterPro"/>
</dbReference>
<dbReference type="AlphaFoldDB" id="A0A2I2A9G4"/>
<evidence type="ECO:0000256" key="11">
    <source>
        <dbReference type="ARBA" id="ARBA00023052"/>
    </source>
</evidence>
<comment type="pathway">
    <text evidence="3">Metabolic intermediate biosynthesis; 1-deoxy-D-xylulose 5-phosphate biosynthesis; 1-deoxy-D-xylulose 5-phosphate from D-glyceraldehyde 3-phosphate and pyruvate: step 1/1.</text>
</comment>
<dbReference type="CDD" id="cd02007">
    <property type="entry name" value="TPP_DXS"/>
    <property type="match status" value="1"/>
</dbReference>
<gene>
    <name evidence="14" type="ORF">CYR79_08245</name>
</gene>
<dbReference type="PANTHER" id="PTHR43322:SF1">
    <property type="entry name" value="1-DEOXY-D-XYLULOSE-5-PHOSPHATE SYNTHASE"/>
    <property type="match status" value="1"/>
</dbReference>
<dbReference type="InterPro" id="IPR033248">
    <property type="entry name" value="Transketolase_C"/>
</dbReference>
<evidence type="ECO:0000256" key="1">
    <source>
        <dbReference type="ARBA" id="ARBA00001946"/>
    </source>
</evidence>
<dbReference type="PROSITE" id="PS00801">
    <property type="entry name" value="TRANSKETOLASE_1"/>
    <property type="match status" value="1"/>
</dbReference>
<comment type="caution">
    <text evidence="14">The sequence shown here is derived from an EMBL/GenBank/DDBJ whole genome shotgun (WGS) entry which is preliminary data.</text>
</comment>
<dbReference type="SUPFAM" id="SSF52518">
    <property type="entry name" value="Thiamin diphosphate-binding fold (THDP-binding)"/>
    <property type="match status" value="2"/>
</dbReference>
<accession>A0A2I2A9G4</accession>
<dbReference type="SUPFAM" id="SSF52922">
    <property type="entry name" value="TK C-terminal domain-like"/>
    <property type="match status" value="1"/>
</dbReference>
<dbReference type="PANTHER" id="PTHR43322">
    <property type="entry name" value="1-D-DEOXYXYLULOSE 5-PHOSPHATE SYNTHASE-RELATED"/>
    <property type="match status" value="1"/>
</dbReference>
<evidence type="ECO:0000256" key="2">
    <source>
        <dbReference type="ARBA" id="ARBA00001964"/>
    </source>
</evidence>
<reference evidence="15" key="1">
    <citation type="submission" date="2017-12" db="EMBL/GenBank/DDBJ databases">
        <authorList>
            <person name="Christensen H."/>
        </authorList>
    </citation>
    <scope>NUCLEOTIDE SEQUENCE [LARGE SCALE GENOMIC DNA]</scope>
    <source>
        <strain evidence="15">268A</strain>
    </source>
</reference>
<evidence type="ECO:0000313" key="14">
    <source>
        <dbReference type="EMBL" id="PLA76025.1"/>
    </source>
</evidence>
<dbReference type="Pfam" id="PF13292">
    <property type="entry name" value="DXP_synthase_N"/>
    <property type="match status" value="2"/>
</dbReference>
<keyword evidence="9" id="KW-0460">Magnesium</keyword>
<evidence type="ECO:0000256" key="10">
    <source>
        <dbReference type="ARBA" id="ARBA00022977"/>
    </source>
</evidence>
<dbReference type="NCBIfam" id="NF003933">
    <property type="entry name" value="PRK05444.2-2"/>
    <property type="match status" value="1"/>
</dbReference>
<evidence type="ECO:0000256" key="12">
    <source>
        <dbReference type="ARBA" id="ARBA00023229"/>
    </source>
</evidence>
<evidence type="ECO:0000256" key="7">
    <source>
        <dbReference type="ARBA" id="ARBA00022679"/>
    </source>
</evidence>
<dbReference type="EC" id="2.2.1.7" evidence="6"/>
<evidence type="ECO:0000256" key="5">
    <source>
        <dbReference type="ARBA" id="ARBA00011738"/>
    </source>
</evidence>
<keyword evidence="8" id="KW-0479">Metal-binding</keyword>
<dbReference type="GO" id="GO:0009228">
    <property type="term" value="P:thiamine biosynthetic process"/>
    <property type="evidence" value="ECO:0007669"/>
    <property type="project" value="UniProtKB-KW"/>
</dbReference>
<proteinExistence type="inferred from homology"/>
<keyword evidence="12" id="KW-0414">Isoprene biosynthesis</keyword>
<dbReference type="Pfam" id="PF02779">
    <property type="entry name" value="Transket_pyr"/>
    <property type="match status" value="1"/>
</dbReference>
<dbReference type="InterPro" id="IPR005475">
    <property type="entry name" value="Transketolase-like_Pyr-bd"/>
</dbReference>
<evidence type="ECO:0000256" key="4">
    <source>
        <dbReference type="ARBA" id="ARBA00011081"/>
    </source>
</evidence>
<feature type="domain" description="Transketolase-like pyrimidine-binding" evidence="13">
    <location>
        <begin position="284"/>
        <end position="446"/>
    </location>
</feature>
<dbReference type="RefSeq" id="WP_101812141.1">
    <property type="nucleotide sequence ID" value="NZ_PKGI01000041.1"/>
</dbReference>
<dbReference type="Pfam" id="PF02780">
    <property type="entry name" value="Transketolase_C"/>
    <property type="match status" value="1"/>
</dbReference>
<evidence type="ECO:0000256" key="8">
    <source>
        <dbReference type="ARBA" id="ARBA00022723"/>
    </source>
</evidence>
<dbReference type="GO" id="GO:0008661">
    <property type="term" value="F:1-deoxy-D-xylulose-5-phosphate synthase activity"/>
    <property type="evidence" value="ECO:0007669"/>
    <property type="project" value="UniProtKB-EC"/>
</dbReference>
<dbReference type="CDD" id="cd07033">
    <property type="entry name" value="TPP_PYR_DXS_TK_like"/>
    <property type="match status" value="1"/>
</dbReference>
<dbReference type="InterPro" id="IPR005477">
    <property type="entry name" value="Dxylulose-5-P_synthase"/>
</dbReference>
<dbReference type="InterPro" id="IPR009014">
    <property type="entry name" value="Transketo_C/PFOR_II"/>
</dbReference>
<comment type="cofactor">
    <cofactor evidence="1">
        <name>Mg(2+)</name>
        <dbReference type="ChEBI" id="CHEBI:18420"/>
    </cofactor>
</comment>
<dbReference type="InterPro" id="IPR029061">
    <property type="entry name" value="THDP-binding"/>
</dbReference>
<keyword evidence="7" id="KW-0808">Transferase</keyword>
<evidence type="ECO:0000256" key="9">
    <source>
        <dbReference type="ARBA" id="ARBA00022842"/>
    </source>
</evidence>
<dbReference type="UniPathway" id="UPA00064">
    <property type="reaction ID" value="UER00091"/>
</dbReference>
<comment type="similarity">
    <text evidence="4">Belongs to the transketolase family. DXPS subfamily.</text>
</comment>
<sequence length="584" mass="63690">MNQHPDYLLNKVTRPADIKAFSMPELKQLASEMRQLVLEKDAAISGHVGPNLGAMEATIAFHYVFDSPKDKIIWDISHLAYGHKMLTGRKEAFLDPDHYHDVSGYSAPDESEHDFFTVGHTSTSVALAVGMAKARDVLGQQGNIVAFVGDGSLSGGLAFEGLNNASVLKSNLIIVVNDNQMSIAENQGGLYQALADLRASNGQAKNNFFTAMGFDYHYVSDGNDLQAMITAFEEVKDSTNPVILHINTLKGKGYQPAVNNKERFHWSNPFDLKTGQLLKQPSGESYAQVIMDELDKQVKAGQPIVAMNAAIPGAFKLHEFEAKHPDRYLDTGIAEQDCLTEAAGLAKGGAKPVVFQNSTFMQRAYDQLSHDVALNDLPVIIMINGGINGGSKTHLGIFDIPYLNTIPNINYLHPSNQAELLAMLRWALAKAKHPVAIRIPSQPVVLGTALQEDFAPSHYDLVREGKIVAILGLGKFAQLAVETAELLAKKGQQVTVVKPYSATSLDEECLSGLEAKHQLVVTLEDASIVGGFGSLVSQFYADKAMKVLNYGAAKKFTDNISQSELYKQFHLTPELLAQDIKENL</sequence>
<dbReference type="FunFam" id="3.40.50.970:FF:000010">
    <property type="entry name" value="1-deoxy-D-xylulose-5-phosphate synthase"/>
    <property type="match status" value="1"/>
</dbReference>
<keyword evidence="11" id="KW-0786">Thiamine pyrophosphate</keyword>